<dbReference type="EMBL" id="GAMC01018615">
    <property type="protein sequence ID" value="JAB87940.1"/>
    <property type="molecule type" value="mRNA"/>
</dbReference>
<dbReference type="EMBL" id="GAMC01018623">
    <property type="protein sequence ID" value="JAB87932.1"/>
    <property type="molecule type" value="mRNA"/>
</dbReference>
<proteinExistence type="evidence at transcript level"/>
<evidence type="ECO:0000256" key="1">
    <source>
        <dbReference type="SAM" id="MobiDB-lite"/>
    </source>
</evidence>
<organism evidence="2">
    <name type="scientific">Ceratitis capitata</name>
    <name type="common">Mediterranean fruit fly</name>
    <name type="synonym">Tephritis capitata</name>
    <dbReference type="NCBI Taxonomy" id="7213"/>
    <lineage>
        <taxon>Eukaryota</taxon>
        <taxon>Metazoa</taxon>
        <taxon>Ecdysozoa</taxon>
        <taxon>Arthropoda</taxon>
        <taxon>Hexapoda</taxon>
        <taxon>Insecta</taxon>
        <taxon>Pterygota</taxon>
        <taxon>Neoptera</taxon>
        <taxon>Endopterygota</taxon>
        <taxon>Diptera</taxon>
        <taxon>Brachycera</taxon>
        <taxon>Muscomorpha</taxon>
        <taxon>Tephritoidea</taxon>
        <taxon>Tephritidae</taxon>
        <taxon>Ceratitis</taxon>
        <taxon>Ceratitis</taxon>
    </lineage>
</organism>
<dbReference type="EMBL" id="GAMC01018625">
    <property type="protein sequence ID" value="JAB87930.1"/>
    <property type="molecule type" value="mRNA"/>
</dbReference>
<feature type="compositionally biased region" description="Basic residues" evidence="1">
    <location>
        <begin position="263"/>
        <end position="275"/>
    </location>
</feature>
<dbReference type="AlphaFoldDB" id="W8ATG2"/>
<dbReference type="EMBL" id="GAMC01018619">
    <property type="protein sequence ID" value="JAB87936.1"/>
    <property type="molecule type" value="mRNA"/>
</dbReference>
<name>W8ATG2_CERCA</name>
<accession>W8ATG2</accession>
<protein>
    <submittedName>
        <fullName evidence="2">Uncharacterized protein</fullName>
    </submittedName>
</protein>
<reference evidence="2" key="2">
    <citation type="journal article" date="2014" name="BMC Genomics">
        <title>A genomic perspective to assessing quality of mass-reared SIT flies used in Mediterranean fruit fly (Ceratitis capitata) eradication in California.</title>
        <authorList>
            <person name="Calla B."/>
            <person name="Hall B."/>
            <person name="Hou S."/>
            <person name="Geib S.M."/>
        </authorList>
    </citation>
    <scope>NUCLEOTIDE SEQUENCE</scope>
</reference>
<reference evidence="2" key="1">
    <citation type="submission" date="2013-07" db="EMBL/GenBank/DDBJ databases">
        <authorList>
            <person name="Geib S."/>
        </authorList>
    </citation>
    <scope>NUCLEOTIDE SEQUENCE</scope>
</reference>
<dbReference type="EMBL" id="GAMC01018617">
    <property type="protein sequence ID" value="JAB87938.1"/>
    <property type="molecule type" value="mRNA"/>
</dbReference>
<feature type="region of interest" description="Disordered" evidence="1">
    <location>
        <begin position="220"/>
        <end position="311"/>
    </location>
</feature>
<dbReference type="EMBL" id="GAMC01018621">
    <property type="protein sequence ID" value="JAB87934.1"/>
    <property type="molecule type" value="mRNA"/>
</dbReference>
<evidence type="ECO:0000313" key="2">
    <source>
        <dbReference type="EMBL" id="JAB87938.1"/>
    </source>
</evidence>
<sequence>MNFGNFGNTNCYRYLTSQILAASRCGNYYGPDLFTNKNQPTFNKYQAQQERLRVQQQQTEQDFLCPSNYSAFINSVNYNVIPDASNQAAMRLNKQMALQQLGRANVNCRTDCNEITDSLWSAAKKSSIYVPDTATSWYECQREQYNSTHIPDKCKMFGNSTRESYQPQQYLQLARPIREGEQRLLDPKSFKHISPEFLQLLQEHEKAMLAHNPLYGVDTKGEQAPFELTPGGRRLPGESASLGSPNRYSRRLNTDATADKQQRQSKMRTRSRTSGRRGLIQTISDTCFPPPQTQTKRLTQDSRRRSKEYRISGGEDGDLIVLSKKKTLMKVHA</sequence>